<dbReference type="SMART" id="SM00343">
    <property type="entry name" value="ZnF_C2HC"/>
    <property type="match status" value="1"/>
</dbReference>
<organism evidence="4 5">
    <name type="scientific">Anthostomella pinea</name>
    <dbReference type="NCBI Taxonomy" id="933095"/>
    <lineage>
        <taxon>Eukaryota</taxon>
        <taxon>Fungi</taxon>
        <taxon>Dikarya</taxon>
        <taxon>Ascomycota</taxon>
        <taxon>Pezizomycotina</taxon>
        <taxon>Sordariomycetes</taxon>
        <taxon>Xylariomycetidae</taxon>
        <taxon>Xylariales</taxon>
        <taxon>Xylariaceae</taxon>
        <taxon>Anthostomella</taxon>
    </lineage>
</organism>
<dbReference type="GO" id="GO:0003676">
    <property type="term" value="F:nucleic acid binding"/>
    <property type="evidence" value="ECO:0007669"/>
    <property type="project" value="InterPro"/>
</dbReference>
<dbReference type="InterPro" id="IPR001878">
    <property type="entry name" value="Znf_CCHC"/>
</dbReference>
<evidence type="ECO:0000313" key="4">
    <source>
        <dbReference type="EMBL" id="CAJ2503381.1"/>
    </source>
</evidence>
<dbReference type="InterPro" id="IPR036875">
    <property type="entry name" value="Znf_CCHC_sf"/>
</dbReference>
<sequence>MIQQLQTRIQQLKGSNQQLEAQVMATPMTGNSGYKLPPPASDNGKDGNVQGFLTQAKAYLRFYARQINTEPDKVLCVAGFLKGEALEWFEPTMRNYLDKNEEEREDETNNVFQSYHHFKGKLRTTFGNPDKARLAERRLMTLQQRGSASKYAAEFKQIASRTDWTDEDALMAQFYTGLRDDIKDKVSKTQRPDELDDYVTQVIKINNRLYEQQAEKQSSGVRTFIKPNIGKQRYNNRNYTPRVPSTATGYHSGPMDLDATKHDKKDVKCYNCGRNEHYKKECRSSPRNNNQWRKVPEPQRQTAATTRSGYIKEREVSMMARVNTSQEPHISEKEYRCHHDQEGRACPAHPYSAKSQEAIRKGCHCYTTVIYELHPYGWTDSEDKDSDEDTLTFDDNGRPELPEITPENYHRFKDDIRIVTQGRSRPEVHVTTTASKSSATTQEFNAQHFQELNLKLFEQMTAQKQSEKLQEKRGLQTDGWIAVPGRRVEEDKKVIDYIQTYVDKPPKVNTQKEDTRLIPKGLGHKELSWISCILNDCGLHLREKLHYQWFPTRTG</sequence>
<accession>A0AAI8VE94</accession>
<dbReference type="PANTHER" id="PTHR15503">
    <property type="entry name" value="LDOC1 RELATED"/>
    <property type="match status" value="1"/>
</dbReference>
<dbReference type="EMBL" id="CAUWAG010000006">
    <property type="protein sequence ID" value="CAJ2503381.1"/>
    <property type="molecule type" value="Genomic_DNA"/>
</dbReference>
<feature type="domain" description="CCHC-type" evidence="3">
    <location>
        <begin position="268"/>
        <end position="284"/>
    </location>
</feature>
<comment type="caution">
    <text evidence="4">The sequence shown here is derived from an EMBL/GenBank/DDBJ whole genome shotgun (WGS) entry which is preliminary data.</text>
</comment>
<feature type="compositionally biased region" description="Acidic residues" evidence="2">
    <location>
        <begin position="381"/>
        <end position="392"/>
    </location>
</feature>
<dbReference type="AlphaFoldDB" id="A0AAI8VE94"/>
<gene>
    <name evidence="4" type="ORF">KHLLAP_LOCUS3849</name>
</gene>
<dbReference type="GO" id="GO:0008270">
    <property type="term" value="F:zinc ion binding"/>
    <property type="evidence" value="ECO:0007669"/>
    <property type="project" value="UniProtKB-KW"/>
</dbReference>
<reference evidence="4" key="1">
    <citation type="submission" date="2023-10" db="EMBL/GenBank/DDBJ databases">
        <authorList>
            <person name="Hackl T."/>
        </authorList>
    </citation>
    <scope>NUCLEOTIDE SEQUENCE</scope>
</reference>
<proteinExistence type="predicted"/>
<evidence type="ECO:0000256" key="1">
    <source>
        <dbReference type="PROSITE-ProRule" id="PRU00047"/>
    </source>
</evidence>
<keyword evidence="5" id="KW-1185">Reference proteome</keyword>
<dbReference type="Proteomes" id="UP001295740">
    <property type="component" value="Unassembled WGS sequence"/>
</dbReference>
<keyword evidence="1" id="KW-0479">Metal-binding</keyword>
<evidence type="ECO:0000313" key="5">
    <source>
        <dbReference type="Proteomes" id="UP001295740"/>
    </source>
</evidence>
<keyword evidence="1" id="KW-0862">Zinc</keyword>
<dbReference type="PANTHER" id="PTHR15503:SF22">
    <property type="entry name" value="TRANSPOSON TY3-I GAG POLYPROTEIN"/>
    <property type="match status" value="1"/>
</dbReference>
<feature type="compositionally biased region" description="Polar residues" evidence="2">
    <location>
        <begin position="233"/>
        <end position="249"/>
    </location>
</feature>
<dbReference type="SUPFAM" id="SSF57756">
    <property type="entry name" value="Retrovirus zinc finger-like domains"/>
    <property type="match status" value="1"/>
</dbReference>
<dbReference type="PROSITE" id="PS50158">
    <property type="entry name" value="ZF_CCHC"/>
    <property type="match status" value="1"/>
</dbReference>
<dbReference type="InterPro" id="IPR005162">
    <property type="entry name" value="Retrotrans_gag_dom"/>
</dbReference>
<evidence type="ECO:0000259" key="3">
    <source>
        <dbReference type="PROSITE" id="PS50158"/>
    </source>
</evidence>
<dbReference type="Pfam" id="PF00098">
    <property type="entry name" value="zf-CCHC"/>
    <property type="match status" value="1"/>
</dbReference>
<evidence type="ECO:0000256" key="2">
    <source>
        <dbReference type="SAM" id="MobiDB-lite"/>
    </source>
</evidence>
<feature type="region of interest" description="Disordered" evidence="2">
    <location>
        <begin position="232"/>
        <end position="259"/>
    </location>
</feature>
<keyword evidence="1" id="KW-0863">Zinc-finger</keyword>
<dbReference type="Pfam" id="PF03732">
    <property type="entry name" value="Retrotrans_gag"/>
    <property type="match status" value="1"/>
</dbReference>
<dbReference type="InterPro" id="IPR032567">
    <property type="entry name" value="RTL1-rel"/>
</dbReference>
<feature type="region of interest" description="Disordered" evidence="2">
    <location>
        <begin position="280"/>
        <end position="307"/>
    </location>
</feature>
<feature type="region of interest" description="Disordered" evidence="2">
    <location>
        <begin position="381"/>
        <end position="403"/>
    </location>
</feature>
<name>A0AAI8VE94_9PEZI</name>
<protein>
    <submittedName>
        <fullName evidence="4">Uu.00g107750.m01.CDS01</fullName>
    </submittedName>
</protein>